<name>A0ABW2Q814_9MICO</name>
<dbReference type="Proteomes" id="UP001596455">
    <property type="component" value="Unassembled WGS sequence"/>
</dbReference>
<gene>
    <name evidence="2" type="ORF">ACFQQL_07230</name>
</gene>
<reference evidence="3" key="1">
    <citation type="journal article" date="2019" name="Int. J. Syst. Evol. Microbiol.">
        <title>The Global Catalogue of Microorganisms (GCM) 10K type strain sequencing project: providing services to taxonomists for standard genome sequencing and annotation.</title>
        <authorList>
            <consortium name="The Broad Institute Genomics Platform"/>
            <consortium name="The Broad Institute Genome Sequencing Center for Infectious Disease"/>
            <person name="Wu L."/>
            <person name="Ma J."/>
        </authorList>
    </citation>
    <scope>NUCLEOTIDE SEQUENCE [LARGE SCALE GENOMIC DNA]</scope>
    <source>
        <strain evidence="3">JCM 1490</strain>
    </source>
</reference>
<dbReference type="Pfam" id="PF21761">
    <property type="entry name" value="RedAm-like_C"/>
    <property type="match status" value="1"/>
</dbReference>
<comment type="caution">
    <text evidence="2">The sequence shown here is derived from an EMBL/GenBank/DDBJ whole genome shotgun (WGS) entry which is preliminary data.</text>
</comment>
<dbReference type="Gene3D" id="1.10.1040.10">
    <property type="entry name" value="N-(1-d-carboxylethyl)-l-norvaline Dehydrogenase, domain 2"/>
    <property type="match status" value="1"/>
</dbReference>
<dbReference type="RefSeq" id="WP_382392726.1">
    <property type="nucleotide sequence ID" value="NZ_JBHTCQ010000001.1"/>
</dbReference>
<evidence type="ECO:0000313" key="2">
    <source>
        <dbReference type="EMBL" id="MFC7404897.1"/>
    </source>
</evidence>
<organism evidence="2 3">
    <name type="scientific">Georgenia alba</name>
    <dbReference type="NCBI Taxonomy" id="2233858"/>
    <lineage>
        <taxon>Bacteria</taxon>
        <taxon>Bacillati</taxon>
        <taxon>Actinomycetota</taxon>
        <taxon>Actinomycetes</taxon>
        <taxon>Micrococcales</taxon>
        <taxon>Bogoriellaceae</taxon>
        <taxon>Georgenia</taxon>
    </lineage>
</organism>
<feature type="domain" description="NADPH-dependent reductive aminase-like C-terminal" evidence="1">
    <location>
        <begin position="4"/>
        <end position="74"/>
    </location>
</feature>
<proteinExistence type="predicted"/>
<evidence type="ECO:0000313" key="3">
    <source>
        <dbReference type="Proteomes" id="UP001596455"/>
    </source>
</evidence>
<accession>A0ABW2Q814</accession>
<protein>
    <recommendedName>
        <fullName evidence="1">NADPH-dependent reductive aminase-like C-terminal domain-containing protein</fullName>
    </recommendedName>
</protein>
<dbReference type="EMBL" id="JBHTCQ010000001">
    <property type="protein sequence ID" value="MFC7404897.1"/>
    <property type="molecule type" value="Genomic_DNA"/>
</dbReference>
<dbReference type="InterPro" id="IPR013328">
    <property type="entry name" value="6PGD_dom2"/>
</dbReference>
<dbReference type="InterPro" id="IPR048666">
    <property type="entry name" value="RedAm-like_C"/>
</dbReference>
<evidence type="ECO:0000259" key="1">
    <source>
        <dbReference type="Pfam" id="PF21761"/>
    </source>
</evidence>
<sequence>MTGTFTEDARTVDGGDCTTAGQSLDWSDLGLLIRASVEQGVDPAPVAMVEELRRRQVEAGHGGEDFARIVESLRDVRSDR</sequence>
<keyword evidence="3" id="KW-1185">Reference proteome</keyword>